<gene>
    <name evidence="9" type="ORF">ACFOKF_21220</name>
</gene>
<evidence type="ECO:0000256" key="7">
    <source>
        <dbReference type="RuleBase" id="RU363032"/>
    </source>
</evidence>
<protein>
    <submittedName>
        <fullName evidence="9">ABC transporter permease</fullName>
    </submittedName>
</protein>
<evidence type="ECO:0000259" key="8">
    <source>
        <dbReference type="PROSITE" id="PS50928"/>
    </source>
</evidence>
<dbReference type="RefSeq" id="WP_380798531.1">
    <property type="nucleotide sequence ID" value="NZ_JBHRVU010000005.1"/>
</dbReference>
<evidence type="ECO:0000256" key="2">
    <source>
        <dbReference type="ARBA" id="ARBA00022448"/>
    </source>
</evidence>
<evidence type="ECO:0000256" key="6">
    <source>
        <dbReference type="ARBA" id="ARBA00023136"/>
    </source>
</evidence>
<evidence type="ECO:0000313" key="9">
    <source>
        <dbReference type="EMBL" id="MFC3443683.1"/>
    </source>
</evidence>
<dbReference type="PROSITE" id="PS50928">
    <property type="entry name" value="ABC_TM1"/>
    <property type="match status" value="1"/>
</dbReference>
<accession>A0ABV7NLR9</accession>
<evidence type="ECO:0000256" key="5">
    <source>
        <dbReference type="ARBA" id="ARBA00022989"/>
    </source>
</evidence>
<dbReference type="InterPro" id="IPR035906">
    <property type="entry name" value="MetI-like_sf"/>
</dbReference>
<comment type="subcellular location">
    <subcellularLocation>
        <location evidence="1 7">Cell membrane</location>
        <topology evidence="1 7">Multi-pass membrane protein</topology>
    </subcellularLocation>
</comment>
<comment type="caution">
    <text evidence="9">The sequence shown here is derived from an EMBL/GenBank/DDBJ whole genome shotgun (WGS) entry which is preliminary data.</text>
</comment>
<feature type="transmembrane region" description="Helical" evidence="7">
    <location>
        <begin position="80"/>
        <end position="104"/>
    </location>
</feature>
<evidence type="ECO:0000256" key="3">
    <source>
        <dbReference type="ARBA" id="ARBA00022475"/>
    </source>
</evidence>
<feature type="transmembrane region" description="Helical" evidence="7">
    <location>
        <begin position="241"/>
        <end position="260"/>
    </location>
</feature>
<dbReference type="InterPro" id="IPR000515">
    <property type="entry name" value="MetI-like"/>
</dbReference>
<dbReference type="Pfam" id="PF00528">
    <property type="entry name" value="BPD_transp_1"/>
    <property type="match status" value="1"/>
</dbReference>
<keyword evidence="6 7" id="KW-0472">Membrane</keyword>
<keyword evidence="5 7" id="KW-1133">Transmembrane helix</keyword>
<dbReference type="SUPFAM" id="SSF161098">
    <property type="entry name" value="MetI-like"/>
    <property type="match status" value="1"/>
</dbReference>
<dbReference type="EMBL" id="JBHRVU010000005">
    <property type="protein sequence ID" value="MFC3443683.1"/>
    <property type="molecule type" value="Genomic_DNA"/>
</dbReference>
<reference evidence="10" key="1">
    <citation type="journal article" date="2019" name="Int. J. Syst. Evol. Microbiol.">
        <title>The Global Catalogue of Microorganisms (GCM) 10K type strain sequencing project: providing services to taxonomists for standard genome sequencing and annotation.</title>
        <authorList>
            <consortium name="The Broad Institute Genomics Platform"/>
            <consortium name="The Broad Institute Genome Sequencing Center for Infectious Disease"/>
            <person name="Wu L."/>
            <person name="Ma J."/>
        </authorList>
    </citation>
    <scope>NUCLEOTIDE SEQUENCE [LARGE SCALE GENOMIC DNA]</scope>
    <source>
        <strain evidence="10">CCM 7491</strain>
    </source>
</reference>
<dbReference type="PANTHER" id="PTHR30151:SF38">
    <property type="entry name" value="ALIPHATIC SULFONATES TRANSPORT PERMEASE PROTEIN SSUC-RELATED"/>
    <property type="match status" value="1"/>
</dbReference>
<feature type="transmembrane region" description="Helical" evidence="7">
    <location>
        <begin position="124"/>
        <end position="140"/>
    </location>
</feature>
<evidence type="ECO:0000256" key="4">
    <source>
        <dbReference type="ARBA" id="ARBA00022692"/>
    </source>
</evidence>
<proteinExistence type="inferred from homology"/>
<name>A0ABV7NLR9_9SPHN</name>
<dbReference type="PANTHER" id="PTHR30151">
    <property type="entry name" value="ALKANE SULFONATE ABC TRANSPORTER-RELATED, MEMBRANE SUBUNIT"/>
    <property type="match status" value="1"/>
</dbReference>
<keyword evidence="4 7" id="KW-0812">Transmembrane</keyword>
<feature type="transmembrane region" description="Helical" evidence="7">
    <location>
        <begin position="146"/>
        <end position="165"/>
    </location>
</feature>
<dbReference type="Gene3D" id="1.10.3720.10">
    <property type="entry name" value="MetI-like"/>
    <property type="match status" value="1"/>
</dbReference>
<dbReference type="CDD" id="cd06261">
    <property type="entry name" value="TM_PBP2"/>
    <property type="match status" value="1"/>
</dbReference>
<keyword evidence="3" id="KW-1003">Cell membrane</keyword>
<feature type="domain" description="ABC transmembrane type-1" evidence="8">
    <location>
        <begin position="76"/>
        <end position="260"/>
    </location>
</feature>
<evidence type="ECO:0000256" key="1">
    <source>
        <dbReference type="ARBA" id="ARBA00004651"/>
    </source>
</evidence>
<keyword evidence="10" id="KW-1185">Reference proteome</keyword>
<comment type="similarity">
    <text evidence="7">Belongs to the binding-protein-dependent transport system permease family.</text>
</comment>
<dbReference type="Proteomes" id="UP001595681">
    <property type="component" value="Unassembled WGS sequence"/>
</dbReference>
<keyword evidence="2 7" id="KW-0813">Transport</keyword>
<evidence type="ECO:0000313" key="10">
    <source>
        <dbReference type="Proteomes" id="UP001595681"/>
    </source>
</evidence>
<sequence>MAVLTIHNLSTAGRGRSAAAPRRFSLSRFGGRWLSPVALLLLWEAGSRIGLIPERTLAAPSAVLGTLFEMVLSGELPSNLLVSFARVAAGLLIGVGLGLALGLVAGLSRAGEMAVDPLMQIKRTIPALALTPLFIVWFGIGETPKVALIAFATIFPVYLNLYSGIRSVDLRLLDAAKSFGLSRWEQIWHVVLPSALPSLLVGLRYALSVSILVLVVAEQINASAGLGYLINNARDFMRTDIIVVCLMVYAILGLGADWLVRTVEARALIWRPSIVEQ</sequence>
<feature type="transmembrane region" description="Helical" evidence="7">
    <location>
        <begin position="209"/>
        <end position="229"/>
    </location>
</feature>
<organism evidence="9 10">
    <name type="scientific">Sphingobium rhizovicinum</name>
    <dbReference type="NCBI Taxonomy" id="432308"/>
    <lineage>
        <taxon>Bacteria</taxon>
        <taxon>Pseudomonadati</taxon>
        <taxon>Pseudomonadota</taxon>
        <taxon>Alphaproteobacteria</taxon>
        <taxon>Sphingomonadales</taxon>
        <taxon>Sphingomonadaceae</taxon>
        <taxon>Sphingobium</taxon>
    </lineage>
</organism>